<proteinExistence type="predicted"/>
<protein>
    <recommendedName>
        <fullName evidence="2">DAGKc domain-containing protein</fullName>
    </recommendedName>
</protein>
<dbReference type="SMART" id="SM00046">
    <property type="entry name" value="DAGKc"/>
    <property type="match status" value="1"/>
</dbReference>
<keyword evidence="1" id="KW-1133">Transmembrane helix</keyword>
<name>A0ABN3CZ97_9ACTN</name>
<dbReference type="RefSeq" id="WP_344493081.1">
    <property type="nucleotide sequence ID" value="NZ_BAAAQX010000044.1"/>
</dbReference>
<dbReference type="Proteomes" id="UP001499843">
    <property type="component" value="Unassembled WGS sequence"/>
</dbReference>
<evidence type="ECO:0000313" key="3">
    <source>
        <dbReference type="EMBL" id="GAA2214855.1"/>
    </source>
</evidence>
<feature type="domain" description="DAGKc" evidence="2">
    <location>
        <begin position="134"/>
        <end position="263"/>
    </location>
</feature>
<dbReference type="SUPFAM" id="SSF111331">
    <property type="entry name" value="NAD kinase/diacylglycerol kinase-like"/>
    <property type="match status" value="1"/>
</dbReference>
<dbReference type="Pfam" id="PF00781">
    <property type="entry name" value="DAGK_cat"/>
    <property type="match status" value="1"/>
</dbReference>
<evidence type="ECO:0000256" key="1">
    <source>
        <dbReference type="SAM" id="Phobius"/>
    </source>
</evidence>
<dbReference type="PROSITE" id="PS50146">
    <property type="entry name" value="DAGK"/>
    <property type="match status" value="1"/>
</dbReference>
<dbReference type="InterPro" id="IPR016064">
    <property type="entry name" value="NAD/diacylglycerol_kinase_sf"/>
</dbReference>
<feature type="transmembrane region" description="Helical" evidence="1">
    <location>
        <begin position="21"/>
        <end position="40"/>
    </location>
</feature>
<gene>
    <name evidence="3" type="ORF">GCM10009850_103210</name>
</gene>
<dbReference type="Gene3D" id="2.60.200.40">
    <property type="match status" value="1"/>
</dbReference>
<keyword evidence="4" id="KW-1185">Reference proteome</keyword>
<reference evidence="3 4" key="1">
    <citation type="journal article" date="2019" name="Int. J. Syst. Evol. Microbiol.">
        <title>The Global Catalogue of Microorganisms (GCM) 10K type strain sequencing project: providing services to taxonomists for standard genome sequencing and annotation.</title>
        <authorList>
            <consortium name="The Broad Institute Genomics Platform"/>
            <consortium name="The Broad Institute Genome Sequencing Center for Infectious Disease"/>
            <person name="Wu L."/>
            <person name="Ma J."/>
        </authorList>
    </citation>
    <scope>NUCLEOTIDE SEQUENCE [LARGE SCALE GENOMIC DNA]</scope>
    <source>
        <strain evidence="3 4">JCM 16114</strain>
    </source>
</reference>
<dbReference type="InterPro" id="IPR001206">
    <property type="entry name" value="Diacylglycerol_kinase_cat_dom"/>
</dbReference>
<keyword evidence="1" id="KW-0812">Transmembrane</keyword>
<feature type="transmembrane region" description="Helical" evidence="1">
    <location>
        <begin position="46"/>
        <end position="65"/>
    </location>
</feature>
<organism evidence="3 4">
    <name type="scientific">Nonomuraea monospora</name>
    <dbReference type="NCBI Taxonomy" id="568818"/>
    <lineage>
        <taxon>Bacteria</taxon>
        <taxon>Bacillati</taxon>
        <taxon>Actinomycetota</taxon>
        <taxon>Actinomycetes</taxon>
        <taxon>Streptosporangiales</taxon>
        <taxon>Streptosporangiaceae</taxon>
        <taxon>Nonomuraea</taxon>
    </lineage>
</organism>
<dbReference type="Gene3D" id="3.40.50.10330">
    <property type="entry name" value="Probable inorganic polyphosphate/atp-NAD kinase, domain 1"/>
    <property type="match status" value="1"/>
</dbReference>
<dbReference type="EMBL" id="BAAAQX010000044">
    <property type="protein sequence ID" value="GAA2214855.1"/>
    <property type="molecule type" value="Genomic_DNA"/>
</dbReference>
<feature type="transmembrane region" description="Helical" evidence="1">
    <location>
        <begin position="97"/>
        <end position="119"/>
    </location>
</feature>
<keyword evidence="1" id="KW-0472">Membrane</keyword>
<dbReference type="InterPro" id="IPR017438">
    <property type="entry name" value="ATP-NAD_kinase_N"/>
</dbReference>
<evidence type="ECO:0000313" key="4">
    <source>
        <dbReference type="Proteomes" id="UP001499843"/>
    </source>
</evidence>
<comment type="caution">
    <text evidence="3">The sequence shown here is derived from an EMBL/GenBank/DDBJ whole genome shotgun (WGS) entry which is preliminary data.</text>
</comment>
<feature type="transmembrane region" description="Helical" evidence="1">
    <location>
        <begin position="72"/>
        <end position="91"/>
    </location>
</feature>
<evidence type="ECO:0000259" key="2">
    <source>
        <dbReference type="PROSITE" id="PS50146"/>
    </source>
</evidence>
<accession>A0ABN3CZ97</accession>
<sequence length="457" mass="47564">MGRPDGSEKIPASRFDHAQAWTARLALALAAAVVPIMLTAAGFHSITLLALGLGALAVAAAAVWIALTHRGLVRVLAGTVAVLAPLGAVVRSAMVGALWPMIVSAGLLLLAAAVGRVALAMGASPARLKGRVVEPPKRPYLIMNPRSGGGKVDRFGLVAKASTLGAEVQVLDPDRPQDVAELARAAVARGADLLGVAGGDGTQALVAAVAAEHDVPFMVIPAGTRNHLAMDLGLDRDDPSTSLRALDDGVEISIDLGSVAGRTFVNNASFGAYAAIVQSPAYRDTKLHTTLDLLPELLTHRSGPRLVARAGEVVIEAPQAVLVSNNPYLAGSGGGFGRRLRLDSGVLGVLGITADTALKAAGLVWGRRSAALTSFTAREVIVDADAPEVPVGVDGEALMLPTPVRCLVRPGALRVRTPSASVGRVHREHLPVRWRTLWGLAFPPRRTERRRTHRTAV</sequence>